<protein>
    <submittedName>
        <fullName evidence="1">Uncharacterized protein</fullName>
    </submittedName>
</protein>
<dbReference type="EMBL" id="GL379924">
    <property type="protein sequence ID" value="EGT35570.1"/>
    <property type="molecule type" value="Genomic_DNA"/>
</dbReference>
<proteinExistence type="predicted"/>
<evidence type="ECO:0000313" key="2">
    <source>
        <dbReference type="Proteomes" id="UP000008068"/>
    </source>
</evidence>
<keyword evidence="2" id="KW-1185">Reference proteome</keyword>
<gene>
    <name evidence="1" type="ORF">CAEBREN_01255</name>
</gene>
<dbReference type="InParanoid" id="G0NQC6"/>
<organism evidence="2">
    <name type="scientific">Caenorhabditis brenneri</name>
    <name type="common">Nematode worm</name>
    <dbReference type="NCBI Taxonomy" id="135651"/>
    <lineage>
        <taxon>Eukaryota</taxon>
        <taxon>Metazoa</taxon>
        <taxon>Ecdysozoa</taxon>
        <taxon>Nematoda</taxon>
        <taxon>Chromadorea</taxon>
        <taxon>Rhabditida</taxon>
        <taxon>Rhabditina</taxon>
        <taxon>Rhabditomorpha</taxon>
        <taxon>Rhabditoidea</taxon>
        <taxon>Rhabditidae</taxon>
        <taxon>Peloderinae</taxon>
        <taxon>Caenorhabditis</taxon>
    </lineage>
</organism>
<name>G0NQC6_CAEBE</name>
<reference evidence="2" key="1">
    <citation type="submission" date="2011-07" db="EMBL/GenBank/DDBJ databases">
        <authorList>
            <consortium name="Caenorhabditis brenneri Sequencing and Analysis Consortium"/>
            <person name="Wilson R.K."/>
        </authorList>
    </citation>
    <scope>NUCLEOTIDE SEQUENCE [LARGE SCALE GENOMIC DNA]</scope>
    <source>
        <strain evidence="2">PB2801</strain>
    </source>
</reference>
<sequence>MAAISMSSRFE</sequence>
<evidence type="ECO:0000313" key="1">
    <source>
        <dbReference type="EMBL" id="EGT35570.1"/>
    </source>
</evidence>
<dbReference type="Proteomes" id="UP000008068">
    <property type="component" value="Unassembled WGS sequence"/>
</dbReference>
<accession>G0NQC6</accession>